<dbReference type="Proteomes" id="UP000193083">
    <property type="component" value="Unassembled WGS sequence"/>
</dbReference>
<dbReference type="AlphaFoldDB" id="A0A1X7NIP4"/>
<protein>
    <recommendedName>
        <fullName evidence="4">Transporter</fullName>
    </recommendedName>
</protein>
<keyword evidence="1" id="KW-0812">Transmembrane</keyword>
<evidence type="ECO:0000313" key="3">
    <source>
        <dbReference type="Proteomes" id="UP000193083"/>
    </source>
</evidence>
<dbReference type="RefSeq" id="WP_085463973.1">
    <property type="nucleotide sequence ID" value="NZ_FXBL01000004.1"/>
</dbReference>
<accession>A0A1X7NIP4</accession>
<feature type="transmembrane region" description="Helical" evidence="1">
    <location>
        <begin position="39"/>
        <end position="60"/>
    </location>
</feature>
<keyword evidence="3" id="KW-1185">Reference proteome</keyword>
<keyword evidence="1" id="KW-1133">Transmembrane helix</keyword>
<evidence type="ECO:0000313" key="2">
    <source>
        <dbReference type="EMBL" id="SMH37711.1"/>
    </source>
</evidence>
<gene>
    <name evidence="2" type="ORF">SAMN02982922_1939</name>
</gene>
<feature type="transmembrane region" description="Helical" evidence="1">
    <location>
        <begin position="72"/>
        <end position="94"/>
    </location>
</feature>
<feature type="transmembrane region" description="Helical" evidence="1">
    <location>
        <begin position="137"/>
        <end position="154"/>
    </location>
</feature>
<name>A0A1X7NIP4_9HYPH</name>
<keyword evidence="1" id="KW-0472">Membrane</keyword>
<sequence length="200" mass="21394">MPSGEEIQTYFAGAWRLMMGKPDGVRALDVSADGFWNSFYAIVVAVPALGVGWAALALDLADYGLGSRLSILLRLAVIDVTAWVLPLLCLGLIARPVGILDRYPHFVVASNWASALLAWLMLPATLLNLFSPAASEFNDTVSLIVFIIALVLTWRLTNAVLAKGAAVASAVFFGVVFAGLFLIFFLQRLFGLDGAQFSAG</sequence>
<dbReference type="EMBL" id="FXBL01000004">
    <property type="protein sequence ID" value="SMH37711.1"/>
    <property type="molecule type" value="Genomic_DNA"/>
</dbReference>
<organism evidence="2 3">
    <name type="scientific">Mesorhizobium australicum</name>
    <dbReference type="NCBI Taxonomy" id="536018"/>
    <lineage>
        <taxon>Bacteria</taxon>
        <taxon>Pseudomonadati</taxon>
        <taxon>Pseudomonadota</taxon>
        <taxon>Alphaproteobacteria</taxon>
        <taxon>Hyphomicrobiales</taxon>
        <taxon>Phyllobacteriaceae</taxon>
        <taxon>Mesorhizobium</taxon>
    </lineage>
</organism>
<reference evidence="2 3" key="1">
    <citation type="submission" date="2017-04" db="EMBL/GenBank/DDBJ databases">
        <authorList>
            <person name="Afonso C.L."/>
            <person name="Miller P.J."/>
            <person name="Scott M.A."/>
            <person name="Spackman E."/>
            <person name="Goraichik I."/>
            <person name="Dimitrov K.M."/>
            <person name="Suarez D.L."/>
            <person name="Swayne D.E."/>
        </authorList>
    </citation>
    <scope>NUCLEOTIDE SEQUENCE [LARGE SCALE GENOMIC DNA]</scope>
    <source>
        <strain evidence="2 3">B5P</strain>
    </source>
</reference>
<proteinExistence type="predicted"/>
<feature type="transmembrane region" description="Helical" evidence="1">
    <location>
        <begin position="106"/>
        <end position="130"/>
    </location>
</feature>
<evidence type="ECO:0000256" key="1">
    <source>
        <dbReference type="SAM" id="Phobius"/>
    </source>
</evidence>
<feature type="transmembrane region" description="Helical" evidence="1">
    <location>
        <begin position="166"/>
        <end position="186"/>
    </location>
</feature>
<dbReference type="OrthoDB" id="9811204at2"/>
<evidence type="ECO:0008006" key="4">
    <source>
        <dbReference type="Google" id="ProtNLM"/>
    </source>
</evidence>